<dbReference type="KEGG" id="cvc:BKX93_05090"/>
<dbReference type="Pfam" id="PF02107">
    <property type="entry name" value="FlgH"/>
    <property type="match status" value="1"/>
</dbReference>
<dbReference type="GO" id="GO:0009427">
    <property type="term" value="C:bacterial-type flagellum basal body, distal rod, L ring"/>
    <property type="evidence" value="ECO:0007669"/>
    <property type="project" value="InterPro"/>
</dbReference>
<evidence type="ECO:0000256" key="6">
    <source>
        <dbReference type="ARBA" id="ARBA00023136"/>
    </source>
</evidence>
<keyword evidence="7 9" id="KW-0975">Bacterial flagellum</keyword>
<keyword evidence="10" id="KW-0966">Cell projection</keyword>
<dbReference type="RefSeq" id="WP_046156620.1">
    <property type="nucleotide sequence ID" value="NZ_CP017707.1"/>
</dbReference>
<evidence type="ECO:0000256" key="1">
    <source>
        <dbReference type="ARBA" id="ARBA00002591"/>
    </source>
</evidence>
<accession>A0A1D9LDT0</accession>
<evidence type="ECO:0000256" key="2">
    <source>
        <dbReference type="ARBA" id="ARBA00004370"/>
    </source>
</evidence>
<protein>
    <recommendedName>
        <fullName evidence="9">Flagellar L-ring protein</fullName>
    </recommendedName>
    <alternativeName>
        <fullName evidence="9">Basal body L-ring protein</fullName>
    </alternativeName>
</protein>
<gene>
    <name evidence="9" type="primary">flgH</name>
    <name evidence="10" type="ORF">BKX93_05090</name>
</gene>
<dbReference type="GO" id="GO:0009279">
    <property type="term" value="C:cell outer membrane"/>
    <property type="evidence" value="ECO:0007669"/>
    <property type="project" value="UniProtKB-SubCell"/>
</dbReference>
<dbReference type="GO" id="GO:0071973">
    <property type="term" value="P:bacterial-type flagellum-dependent cell motility"/>
    <property type="evidence" value="ECO:0007669"/>
    <property type="project" value="InterPro"/>
</dbReference>
<sequence length="227" mass="23820">MKTNLAILLSGAALLTGCVVQEPPLVQGPTTARPQPRSVGLPANGAIFQAASYRPMFQDAMPVQVGDTLQVTIQENSSTSQSEQTTDTRTSGLTSSITAGVKIPFLPSGLASGLGGTNFNSSGTANNTGKGNNQVATTFVSSITVTVIDMLANGNLVVSGEKQVRINSDTESIRLSGVVNPRDVSPDRTVSSLKVADARIEQQTKGNNRLYNEPGWLSKIFMSLLPI</sequence>
<comment type="similarity">
    <text evidence="3 9">Belongs to the FlgH family.</text>
</comment>
<evidence type="ECO:0000256" key="4">
    <source>
        <dbReference type="ARBA" id="ARBA00011439"/>
    </source>
</evidence>
<name>A0A1D9LDT0_9NEIS</name>
<dbReference type="Proteomes" id="UP000178776">
    <property type="component" value="Chromosome"/>
</dbReference>
<comment type="subunit">
    <text evidence="4 9">The basal body constitutes a major portion of the flagellar organelle and consists of four rings (L,P,S, and M) mounted on a central rod.</text>
</comment>
<evidence type="ECO:0000256" key="7">
    <source>
        <dbReference type="ARBA" id="ARBA00023143"/>
    </source>
</evidence>
<dbReference type="STRING" id="1108595.BKX93_05090"/>
<organism evidence="10 11">
    <name type="scientific">Chromobacterium vaccinii</name>
    <dbReference type="NCBI Taxonomy" id="1108595"/>
    <lineage>
        <taxon>Bacteria</taxon>
        <taxon>Pseudomonadati</taxon>
        <taxon>Pseudomonadota</taxon>
        <taxon>Betaproteobacteria</taxon>
        <taxon>Neisseriales</taxon>
        <taxon>Chromobacteriaceae</taxon>
        <taxon>Chromobacterium</taxon>
    </lineage>
</organism>
<proteinExistence type="inferred from homology"/>
<keyword evidence="10" id="KW-0282">Flagellum</keyword>
<comment type="function">
    <text evidence="1 9">Assembles around the rod to form the L-ring and probably protects the motor/basal body from shearing forces during rotation.</text>
</comment>
<reference evidence="10 11" key="1">
    <citation type="submission" date="2016-10" db="EMBL/GenBank/DDBJ databases">
        <title>Chromobacterium muskegensis sp. nov., an insecticidal bacterium isolated from Sphagnum bogs.</title>
        <authorList>
            <person name="Sparks M.E."/>
            <person name="Blackburn M.B."/>
            <person name="Gundersen-Rindal D.E."/>
            <person name="Mitchell A."/>
            <person name="Farrar R."/>
            <person name="Kuhar D."/>
        </authorList>
    </citation>
    <scope>NUCLEOTIDE SEQUENCE [LARGE SCALE GENOMIC DNA]</scope>
    <source>
        <strain evidence="10 11">21-1</strain>
    </source>
</reference>
<evidence type="ECO:0000256" key="9">
    <source>
        <dbReference type="HAMAP-Rule" id="MF_00415"/>
    </source>
</evidence>
<keyword evidence="9" id="KW-0449">Lipoprotein</keyword>
<dbReference type="PRINTS" id="PR01008">
    <property type="entry name" value="FLGLRINGFLGH"/>
</dbReference>
<dbReference type="AlphaFoldDB" id="A0A1D9LDT0"/>
<keyword evidence="6 9" id="KW-0472">Membrane</keyword>
<dbReference type="PANTHER" id="PTHR34933">
    <property type="entry name" value="FLAGELLAR L-RING PROTEIN"/>
    <property type="match status" value="1"/>
</dbReference>
<keyword evidence="5 9" id="KW-0732">Signal</keyword>
<evidence type="ECO:0000313" key="11">
    <source>
        <dbReference type="Proteomes" id="UP000178776"/>
    </source>
</evidence>
<comment type="subcellular location">
    <subcellularLocation>
        <location evidence="9">Cell outer membrane</location>
        <topology evidence="9">Lipid-anchor</topology>
    </subcellularLocation>
    <subcellularLocation>
        <location evidence="9">Bacterial flagellum basal body</location>
    </subcellularLocation>
    <subcellularLocation>
        <location evidence="2">Membrane</location>
    </subcellularLocation>
</comment>
<dbReference type="GeneID" id="68840582"/>
<dbReference type="GO" id="GO:0003774">
    <property type="term" value="F:cytoskeletal motor activity"/>
    <property type="evidence" value="ECO:0007669"/>
    <property type="project" value="InterPro"/>
</dbReference>
<dbReference type="InterPro" id="IPR000527">
    <property type="entry name" value="Flag_Lring"/>
</dbReference>
<dbReference type="HAMAP" id="MF_00415">
    <property type="entry name" value="FlgH"/>
    <property type="match status" value="1"/>
</dbReference>
<dbReference type="PROSITE" id="PS51257">
    <property type="entry name" value="PROKAR_LIPOPROTEIN"/>
    <property type="match status" value="1"/>
</dbReference>
<evidence type="ECO:0000313" key="10">
    <source>
        <dbReference type="EMBL" id="AOZ49432.1"/>
    </source>
</evidence>
<evidence type="ECO:0000256" key="8">
    <source>
        <dbReference type="ARBA" id="ARBA00023237"/>
    </source>
</evidence>
<keyword evidence="8 9" id="KW-0998">Cell outer membrane</keyword>
<evidence type="ECO:0000256" key="5">
    <source>
        <dbReference type="ARBA" id="ARBA00022729"/>
    </source>
</evidence>
<keyword evidence="10" id="KW-0969">Cilium</keyword>
<evidence type="ECO:0000256" key="3">
    <source>
        <dbReference type="ARBA" id="ARBA00006929"/>
    </source>
</evidence>
<dbReference type="EMBL" id="CP017707">
    <property type="protein sequence ID" value="AOZ49432.1"/>
    <property type="molecule type" value="Genomic_DNA"/>
</dbReference>
<dbReference type="PANTHER" id="PTHR34933:SF3">
    <property type="entry name" value="FLAGELLAR L-RING PROTEIN"/>
    <property type="match status" value="1"/>
</dbReference>